<organism evidence="1">
    <name type="scientific">Loa loa</name>
    <name type="common">Eye worm</name>
    <name type="synonym">Filaria loa</name>
    <dbReference type="NCBI Taxonomy" id="7209"/>
    <lineage>
        <taxon>Eukaryota</taxon>
        <taxon>Metazoa</taxon>
        <taxon>Ecdysozoa</taxon>
        <taxon>Nematoda</taxon>
        <taxon>Chromadorea</taxon>
        <taxon>Rhabditida</taxon>
        <taxon>Spirurina</taxon>
        <taxon>Spiruromorpha</taxon>
        <taxon>Filarioidea</taxon>
        <taxon>Onchocercidae</taxon>
        <taxon>Loa</taxon>
    </lineage>
</organism>
<dbReference type="RefSeq" id="XP_003138390.1">
    <property type="nucleotide sequence ID" value="XM_003138342.1"/>
</dbReference>
<evidence type="ECO:0000313" key="1">
    <source>
        <dbReference type="EMBL" id="EFO25678.1"/>
    </source>
</evidence>
<dbReference type="KEGG" id="loa:LOAG_02805"/>
<sequence>MERIEGWRDRMSGKQTLRSLVDVRNVRGKQGRYRLGVYGSVHRDTQTDSETCRDTHTVNITDNKQFVFGKIANINKRKAFTNSNFAINQPTIHPSIDCHTANVLSKFRKKTQSNAVKLCFGYDTFLCIMRLYEIFSDPCELYMSLFIRQFIYHKTFQISFD</sequence>
<dbReference type="CTD" id="9940190"/>
<accession>A0A1S0U5R5</accession>
<dbReference type="GeneID" id="9940190"/>
<dbReference type="InParanoid" id="A0A1S0U5R5"/>
<dbReference type="AlphaFoldDB" id="A0A1S0U5R5"/>
<name>A0A1S0U5R5_LOALO</name>
<reference evidence="1" key="1">
    <citation type="submission" date="2012-04" db="EMBL/GenBank/DDBJ databases">
        <title>The Genome Sequence of Loa loa.</title>
        <authorList>
            <consortium name="The Broad Institute Genome Sequencing Platform"/>
            <consortium name="Broad Institute Genome Sequencing Center for Infectious Disease"/>
            <person name="Nutman T.B."/>
            <person name="Fink D.L."/>
            <person name="Russ C."/>
            <person name="Young S."/>
            <person name="Zeng Q."/>
            <person name="Gargeya S."/>
            <person name="Alvarado L."/>
            <person name="Berlin A."/>
            <person name="Chapman S.B."/>
            <person name="Chen Z."/>
            <person name="Freedman E."/>
            <person name="Gellesch M."/>
            <person name="Goldberg J."/>
            <person name="Griggs A."/>
            <person name="Gujja S."/>
            <person name="Heilman E.R."/>
            <person name="Heiman D."/>
            <person name="Howarth C."/>
            <person name="Mehta T."/>
            <person name="Neiman D."/>
            <person name="Pearson M."/>
            <person name="Roberts A."/>
            <person name="Saif S."/>
            <person name="Shea T."/>
            <person name="Shenoy N."/>
            <person name="Sisk P."/>
            <person name="Stolte C."/>
            <person name="Sykes S."/>
            <person name="White J."/>
            <person name="Yandava C."/>
            <person name="Haas B."/>
            <person name="Henn M.R."/>
            <person name="Nusbaum C."/>
            <person name="Birren B."/>
        </authorList>
    </citation>
    <scope>NUCLEOTIDE SEQUENCE [LARGE SCALE GENOMIC DNA]</scope>
</reference>
<gene>
    <name evidence="1" type="ORF">LOAG_02805</name>
</gene>
<dbReference type="EMBL" id="JH712068">
    <property type="protein sequence ID" value="EFO25678.1"/>
    <property type="molecule type" value="Genomic_DNA"/>
</dbReference>
<protein>
    <submittedName>
        <fullName evidence="1">Uncharacterized protein</fullName>
    </submittedName>
</protein>
<proteinExistence type="predicted"/>